<protein>
    <recommendedName>
        <fullName evidence="2">Reverse transcriptase domain-containing protein</fullName>
    </recommendedName>
</protein>
<comment type="caution">
    <text evidence="3">The sequence shown here is derived from an EMBL/GenBank/DDBJ whole genome shotgun (WGS) entry which is preliminary data.</text>
</comment>
<evidence type="ECO:0000313" key="4">
    <source>
        <dbReference type="Proteomes" id="UP001634394"/>
    </source>
</evidence>
<dbReference type="PANTHER" id="PTHR47027:SF25">
    <property type="entry name" value="REVERSE TRANSCRIPTASE DOMAIN-CONTAINING PROTEIN"/>
    <property type="match status" value="1"/>
</dbReference>
<organism evidence="3 4">
    <name type="scientific">Sinanodonta woodiana</name>
    <name type="common">Chinese pond mussel</name>
    <name type="synonym">Anodonta woodiana</name>
    <dbReference type="NCBI Taxonomy" id="1069815"/>
    <lineage>
        <taxon>Eukaryota</taxon>
        <taxon>Metazoa</taxon>
        <taxon>Spiralia</taxon>
        <taxon>Lophotrochozoa</taxon>
        <taxon>Mollusca</taxon>
        <taxon>Bivalvia</taxon>
        <taxon>Autobranchia</taxon>
        <taxon>Heteroconchia</taxon>
        <taxon>Palaeoheterodonta</taxon>
        <taxon>Unionida</taxon>
        <taxon>Unionoidea</taxon>
        <taxon>Unionidae</taxon>
        <taxon>Unioninae</taxon>
        <taxon>Sinanodonta</taxon>
    </lineage>
</organism>
<evidence type="ECO:0000259" key="2">
    <source>
        <dbReference type="PROSITE" id="PS50878"/>
    </source>
</evidence>
<dbReference type="InterPro" id="IPR043502">
    <property type="entry name" value="DNA/RNA_pol_sf"/>
</dbReference>
<dbReference type="Gene3D" id="3.60.10.10">
    <property type="entry name" value="Endonuclease/exonuclease/phosphatase"/>
    <property type="match status" value="1"/>
</dbReference>
<gene>
    <name evidence="3" type="ORF">ACJMK2_021272</name>
</gene>
<keyword evidence="4" id="KW-1185">Reference proteome</keyword>
<dbReference type="CDD" id="cd01650">
    <property type="entry name" value="RT_nLTR_like"/>
    <property type="match status" value="1"/>
</dbReference>
<feature type="region of interest" description="Disordered" evidence="1">
    <location>
        <begin position="423"/>
        <end position="448"/>
    </location>
</feature>
<dbReference type="AlphaFoldDB" id="A0ABD3THH2"/>
<dbReference type="InterPro" id="IPR036691">
    <property type="entry name" value="Endo/exonu/phosph_ase_sf"/>
</dbReference>
<dbReference type="PROSITE" id="PS50878">
    <property type="entry name" value="RT_POL"/>
    <property type="match status" value="1"/>
</dbReference>
<reference evidence="3 4" key="1">
    <citation type="submission" date="2024-11" db="EMBL/GenBank/DDBJ databases">
        <title>Chromosome-level genome assembly of the freshwater bivalve Anodonta woodiana.</title>
        <authorList>
            <person name="Chen X."/>
        </authorList>
    </citation>
    <scope>NUCLEOTIDE SEQUENCE [LARGE SCALE GENOMIC DNA]</scope>
    <source>
        <strain evidence="3">MN2024</strain>
        <tissue evidence="3">Gills</tissue>
    </source>
</reference>
<dbReference type="SUPFAM" id="SSF56219">
    <property type="entry name" value="DNase I-like"/>
    <property type="match status" value="1"/>
</dbReference>
<feature type="domain" description="Reverse transcriptase" evidence="2">
    <location>
        <begin position="493"/>
        <end position="757"/>
    </location>
</feature>
<dbReference type="EMBL" id="JBJQND010000018">
    <property type="protein sequence ID" value="KAL3835798.1"/>
    <property type="molecule type" value="Genomic_DNA"/>
</dbReference>
<dbReference type="Proteomes" id="UP001634394">
    <property type="component" value="Unassembled WGS sequence"/>
</dbReference>
<proteinExistence type="predicted"/>
<dbReference type="SUPFAM" id="SSF56672">
    <property type="entry name" value="DNA/RNA polymerases"/>
    <property type="match status" value="1"/>
</dbReference>
<dbReference type="CDD" id="cd09076">
    <property type="entry name" value="L1-EN"/>
    <property type="match status" value="1"/>
</dbReference>
<name>A0ABD3THH2_SINWO</name>
<dbReference type="InterPro" id="IPR000477">
    <property type="entry name" value="RT_dom"/>
</dbReference>
<dbReference type="PANTHER" id="PTHR47027">
    <property type="entry name" value="REVERSE TRANSCRIPTASE DOMAIN-CONTAINING PROTEIN"/>
    <property type="match status" value="1"/>
</dbReference>
<evidence type="ECO:0000256" key="1">
    <source>
        <dbReference type="SAM" id="MobiDB-lite"/>
    </source>
</evidence>
<accession>A0ABD3THH2</accession>
<dbReference type="Pfam" id="PF00078">
    <property type="entry name" value="RVT_1"/>
    <property type="match status" value="1"/>
</dbReference>
<evidence type="ECO:0000313" key="3">
    <source>
        <dbReference type="EMBL" id="KAL3835798.1"/>
    </source>
</evidence>
<feature type="compositionally biased region" description="Acidic residues" evidence="1">
    <location>
        <begin position="432"/>
        <end position="448"/>
    </location>
</feature>
<sequence>MRRYKLDILGISECRWTGSRRMKTSTGETVLYSGRRDDLHQDGVAIILKRGMEKTLIEWKPVSSRIMMARFKGKQINVTILQCYAPTNDAEEEIGDSFYEQLQQEYDRTPKHDVKIIMGDLNAKIGSDNVDYEHIMGKHGCGTRNENGERLIEFCSTNNLVVGGTIFPHKEIHKLTWYSPNLREKNQIDHLMINSMWRRSLLDVKVKRGADVGSDHHLVTAILKLKLRSTGTKVIIRKQFNTERLRSSRVQKEYTVKLENRFKVLQDLQEDDETIDQKWEKTSQVFKKCAEDCIGYKDRVKKKDWITQETWKEIENRRLAKSKVNNSKSDRLRERYQQDYNRIHLSVKNLIRQDKRKYMDILAENAEEAAGKMQQADLYKITRQICGKFNSSSDVPIKDKDGRILTSEKDQEKRWTEHFKEILNRPPPENEPTIEDPETELDISTDPPETDEIITSIKDLKNGKAPGIDNLNAELFKANPIITANILQPLFCDIWRQSKNPTEWNKGKIIKIPKKGDLSNCNNWRGITLLSIPSKILAKIIIKRISNAIDSKLRNEQAGFRKGKGCIDQIFILRNIIEQCNEWQRQLHINFVDFEKAFDSLHRNSLWKILRSYGIPTHLIKLVQAFYENFECSVGNTELYFPVKTGVRQGCVMSSTLFVIDWIMHQTINTPRGIRYGIFTFLEDLDFADDLALLSHTHQHLQEKTSRLQKFSGQIGLKINIKKTEVMVLNNNSNTSVQLNEENLKICETFTYLGSTVKIDGGTDTDINKRLAKARAVFSNLNRVWKSSQYTTRTKLKLYNSCVLPSLLYGSECWRMTENDQQKLSTFHTKSLRRIMKIFWPNKISNDELLRRCQAEDMSTIIKKRRWRWIGHVLRKDPNNLTKTALHWTPEGKRRRGRPKITWRRTVEAEMKDANQTWGSLLRLANDRQKWKDFVAAPHARKA</sequence>